<dbReference type="Gene3D" id="3.20.20.150">
    <property type="entry name" value="Divalent-metal-dependent TIM barrel enzymes"/>
    <property type="match status" value="1"/>
</dbReference>
<dbReference type="EMBL" id="APMM01000037">
    <property type="protein sequence ID" value="ENN95895.1"/>
    <property type="molecule type" value="Genomic_DNA"/>
</dbReference>
<gene>
    <name evidence="2" type="ORF">J422_05304</name>
</gene>
<dbReference type="InterPro" id="IPR036237">
    <property type="entry name" value="Xyl_isomerase-like_sf"/>
</dbReference>
<dbReference type="STRING" id="1069083.GCA_000371805_01326"/>
<dbReference type="Proteomes" id="UP000053695">
    <property type="component" value="Unassembled WGS sequence"/>
</dbReference>
<evidence type="ECO:0000313" key="2">
    <source>
        <dbReference type="EMBL" id="ENN95895.1"/>
    </source>
</evidence>
<proteinExistence type="predicted"/>
<dbReference type="PATRIC" id="fig|1069083.5.peg.1035"/>
<dbReference type="GO" id="GO:0016853">
    <property type="term" value="F:isomerase activity"/>
    <property type="evidence" value="ECO:0007669"/>
    <property type="project" value="UniProtKB-KW"/>
</dbReference>
<dbReference type="InterPro" id="IPR013022">
    <property type="entry name" value="Xyl_isomerase-like_TIM-brl"/>
</dbReference>
<reference evidence="2 3" key="1">
    <citation type="journal article" date="2013" name="Genome Announc.">
        <title>Draft Genome Sequence of a Highly Flagellated, Fast-Swimming Archaeon, Methanocaldococcus villosus Strain KIN24-T80 (DSM 22612).</title>
        <authorList>
            <person name="Thennarasu S."/>
            <person name="Polireddy D."/>
            <person name="Antony A."/>
            <person name="Yada M.R."/>
            <person name="Algarawi S."/>
            <person name="Sivakumar N."/>
        </authorList>
    </citation>
    <scope>NUCLEOTIDE SEQUENCE [LARGE SCALE GENOMIC DNA]</scope>
    <source>
        <strain evidence="2 3">KIN24-T80</strain>
    </source>
</reference>
<evidence type="ECO:0000259" key="1">
    <source>
        <dbReference type="Pfam" id="PF01261"/>
    </source>
</evidence>
<dbReference type="RefSeq" id="WP_004592374.1">
    <property type="nucleotide sequence ID" value="NZ_APMM01000037.1"/>
</dbReference>
<keyword evidence="3" id="KW-1185">Reference proteome</keyword>
<sequence>MKIGISNSLFIDNGADLQKTLEFIEKKTKIAELVCDGKINALENKDVLDNYKLKYTLHAPMEDLNISCHREKIRKASIEYIEEILKIIADKIGVIVIHPGEVFCKDDYEKSLKAIIKSIGELNKLQNEYGVKIAIENMPNLDRKMFKRPEKEIINNLNEVGICLDMGHAHLNNAIEEFLNYKEKIVHVHIHDNLGINDDHLPIGFGKIDFEKYKKDLKKLKAIFILEHKYRDIEYIDSSLNSVKSILS</sequence>
<protein>
    <submittedName>
        <fullName evidence="2">Xylose isomerase domain-containing protein</fullName>
    </submittedName>
</protein>
<dbReference type="PANTHER" id="PTHR12110:SF21">
    <property type="entry name" value="XYLOSE ISOMERASE-LIKE TIM BARREL DOMAIN-CONTAINING PROTEIN"/>
    <property type="match status" value="1"/>
</dbReference>
<dbReference type="OrthoDB" id="59344at2157"/>
<keyword evidence="2" id="KW-0413">Isomerase</keyword>
<evidence type="ECO:0000313" key="3">
    <source>
        <dbReference type="Proteomes" id="UP000053695"/>
    </source>
</evidence>
<organism evidence="2 3">
    <name type="scientific">Methanocaldococcus villosus KIN24-T80</name>
    <dbReference type="NCBI Taxonomy" id="1069083"/>
    <lineage>
        <taxon>Archaea</taxon>
        <taxon>Methanobacteriati</taxon>
        <taxon>Methanobacteriota</taxon>
        <taxon>Methanomada group</taxon>
        <taxon>Methanococci</taxon>
        <taxon>Methanococcales</taxon>
        <taxon>Methanocaldococcaceae</taxon>
        <taxon>Methanocaldococcus</taxon>
    </lineage>
</organism>
<accession>N6VPS2</accession>
<name>N6VPS2_9EURY</name>
<dbReference type="SUPFAM" id="SSF51658">
    <property type="entry name" value="Xylose isomerase-like"/>
    <property type="match status" value="1"/>
</dbReference>
<dbReference type="AlphaFoldDB" id="N6VPS2"/>
<dbReference type="Pfam" id="PF01261">
    <property type="entry name" value="AP_endonuc_2"/>
    <property type="match status" value="1"/>
</dbReference>
<comment type="caution">
    <text evidence="2">The sequence shown here is derived from an EMBL/GenBank/DDBJ whole genome shotgun (WGS) entry which is preliminary data.</text>
</comment>
<dbReference type="PANTHER" id="PTHR12110">
    <property type="entry name" value="HYDROXYPYRUVATE ISOMERASE"/>
    <property type="match status" value="1"/>
</dbReference>
<feature type="domain" description="Xylose isomerase-like TIM barrel" evidence="1">
    <location>
        <begin position="42"/>
        <end position="232"/>
    </location>
</feature>
<dbReference type="InterPro" id="IPR050312">
    <property type="entry name" value="IolE/XylAMocC-like"/>
</dbReference>